<dbReference type="EMBL" id="JBJVNE010000015">
    <property type="protein sequence ID" value="MFM9650254.1"/>
    <property type="molecule type" value="Genomic_DNA"/>
</dbReference>
<proteinExistence type="predicted"/>
<evidence type="ECO:0000313" key="1">
    <source>
        <dbReference type="EMBL" id="MFM9650254.1"/>
    </source>
</evidence>
<dbReference type="Proteomes" id="UP001631993">
    <property type="component" value="Unassembled WGS sequence"/>
</dbReference>
<organism evidence="1 2">
    <name type="scientific">Streptomyces galilaeus</name>
    <dbReference type="NCBI Taxonomy" id="33899"/>
    <lineage>
        <taxon>Bacteria</taxon>
        <taxon>Bacillati</taxon>
        <taxon>Actinomycetota</taxon>
        <taxon>Actinomycetes</taxon>
        <taxon>Kitasatosporales</taxon>
        <taxon>Streptomycetaceae</taxon>
        <taxon>Streptomyces</taxon>
    </lineage>
</organism>
<dbReference type="RefSeq" id="WP_369277060.1">
    <property type="nucleotide sequence ID" value="NZ_JBJVMW010000039.1"/>
</dbReference>
<name>A0ABW9IT94_STRGJ</name>
<reference evidence="1 2" key="1">
    <citation type="submission" date="2024-12" db="EMBL/GenBank/DDBJ databases">
        <title>Forecasting of Potato common scab and diversities of Pathogenic streptomyces spp. in china.</title>
        <authorList>
            <person name="Handique U."/>
            <person name="Wu J."/>
        </authorList>
    </citation>
    <scope>NUCLEOTIDE SEQUENCE [LARGE SCALE GENOMIC DNA]</scope>
    <source>
        <strain evidence="1 2">ZRIMU1585</strain>
    </source>
</reference>
<evidence type="ECO:0000313" key="2">
    <source>
        <dbReference type="Proteomes" id="UP001631993"/>
    </source>
</evidence>
<sequence length="244" mass="26661">MASDRAKRLRRLARTLTDRFGLASHRHGVVEAAWSGSARAWTFAWTDGPTVAQVRAVCRETEPVASEGLRYARSLSQDTVALGAVRLTILSASGRRPRVQPADVEALWRDKPFPGPRTERERALVYAVVYEVHAAHHRNSADAAEICELINQYGLAVFLRRCGAELSPAETLTAHYAASHAHPTWRHQLATMDPDALLRAVRDDPRASAALLDAALALLPELPAESAAAEDELRARRGRAAPTA</sequence>
<protein>
    <submittedName>
        <fullName evidence="1">Uncharacterized protein</fullName>
    </submittedName>
</protein>
<accession>A0ABW9IT94</accession>
<comment type="caution">
    <text evidence="1">The sequence shown here is derived from an EMBL/GenBank/DDBJ whole genome shotgun (WGS) entry which is preliminary data.</text>
</comment>
<gene>
    <name evidence="1" type="ORF">ACKI1S_29405</name>
</gene>
<keyword evidence="2" id="KW-1185">Reference proteome</keyword>